<sequence length="521" mass="56102">MSSSGETLNIELSPLIISNSFIASDNNNDTNEANDFLHPQLQHQSNTHSKSNISLLTTSDHPSESRYSSDIALTPMRHSISSSSSNIDNTIDNSNHDSDTASTFTTLESAITEERYKSPRQIIKELTIEVLPALLVSVAGSILAGYILGTIQTNPAFDRIPALFIMVPIMLNLKSNTELNMSTRLSTLANCGVFDNKREGIRAMQSNMELLLLQSTVVGVCIGFISTVLSLVSRDRVDGGSSENAVFDFFLEATILMASGIGCAVIGSAVIGILIALTVRISHAYGVDPDNIGTPIASSFGDMTTLLILGLLTSFLIPLMHTPWPLLITLGFVALGFVLFQIVRANEQMSHHISKGWLPLLYAAITSSVAGLIVEKCAEKYPGMPALVPVLNGIGGNIGTVFASRLSTGLHLHSRQNGRDSSAEHDLVMLILLLINIPVQVGFLAMHQFVDPSLNANLWFILVYTSATVVHGIAILALVRVACNYLWTRGYDPDDCVNPFITGSGDMLGTILLALVFFAIA</sequence>
<protein>
    <submittedName>
        <fullName evidence="1">Uncharacterized protein</fullName>
    </submittedName>
</protein>
<evidence type="ECO:0000313" key="2">
    <source>
        <dbReference type="Proteomes" id="UP001150581"/>
    </source>
</evidence>
<organism evidence="1 2">
    <name type="scientific">Kickxella alabastrina</name>
    <dbReference type="NCBI Taxonomy" id="61397"/>
    <lineage>
        <taxon>Eukaryota</taxon>
        <taxon>Fungi</taxon>
        <taxon>Fungi incertae sedis</taxon>
        <taxon>Zoopagomycota</taxon>
        <taxon>Kickxellomycotina</taxon>
        <taxon>Kickxellomycetes</taxon>
        <taxon>Kickxellales</taxon>
        <taxon>Kickxellaceae</taxon>
        <taxon>Kickxella</taxon>
    </lineage>
</organism>
<evidence type="ECO:0000313" key="1">
    <source>
        <dbReference type="EMBL" id="KAJ1889757.1"/>
    </source>
</evidence>
<accession>A0ACC1IA67</accession>
<gene>
    <name evidence="1" type="ORF">LPJ66_007863</name>
</gene>
<keyword evidence="2" id="KW-1185">Reference proteome</keyword>
<dbReference type="Proteomes" id="UP001150581">
    <property type="component" value="Unassembled WGS sequence"/>
</dbReference>
<dbReference type="EMBL" id="JANBPG010001479">
    <property type="protein sequence ID" value="KAJ1889757.1"/>
    <property type="molecule type" value="Genomic_DNA"/>
</dbReference>
<comment type="caution">
    <text evidence="1">The sequence shown here is derived from an EMBL/GenBank/DDBJ whole genome shotgun (WGS) entry which is preliminary data.</text>
</comment>
<proteinExistence type="predicted"/>
<reference evidence="1" key="1">
    <citation type="submission" date="2022-07" db="EMBL/GenBank/DDBJ databases">
        <title>Phylogenomic reconstructions and comparative analyses of Kickxellomycotina fungi.</title>
        <authorList>
            <person name="Reynolds N.K."/>
            <person name="Stajich J.E."/>
            <person name="Barry K."/>
            <person name="Grigoriev I.V."/>
            <person name="Crous P."/>
            <person name="Smith M.E."/>
        </authorList>
    </citation>
    <scope>NUCLEOTIDE SEQUENCE</scope>
    <source>
        <strain evidence="1">Benny 63K</strain>
    </source>
</reference>
<name>A0ACC1IA67_9FUNG</name>